<dbReference type="RefSeq" id="WP_230867141.1">
    <property type="nucleotide sequence ID" value="NZ_CP046640.1"/>
</dbReference>
<evidence type="ECO:0008006" key="9">
    <source>
        <dbReference type="Google" id="ProtNLM"/>
    </source>
</evidence>
<comment type="subcellular location">
    <subcellularLocation>
        <location evidence="1">Cell outer membrane</location>
    </subcellularLocation>
</comment>
<evidence type="ECO:0000313" key="7">
    <source>
        <dbReference type="EMBL" id="QTL98746.1"/>
    </source>
</evidence>
<reference evidence="7" key="1">
    <citation type="submission" date="2019-12" db="EMBL/GenBank/DDBJ databases">
        <authorList>
            <person name="zhang j."/>
            <person name="sun C.M."/>
        </authorList>
    </citation>
    <scope>NUCLEOTIDE SEQUENCE</scope>
    <source>
        <strain evidence="7">NS-1</strain>
    </source>
</reference>
<evidence type="ECO:0000256" key="6">
    <source>
        <dbReference type="SAM" id="Coils"/>
    </source>
</evidence>
<dbReference type="SUPFAM" id="SSF56954">
    <property type="entry name" value="Outer membrane efflux proteins (OEP)"/>
    <property type="match status" value="2"/>
</dbReference>
<feature type="coiled-coil region" evidence="6">
    <location>
        <begin position="40"/>
        <end position="134"/>
    </location>
</feature>
<dbReference type="GO" id="GO:0015562">
    <property type="term" value="F:efflux transmembrane transporter activity"/>
    <property type="evidence" value="ECO:0007669"/>
    <property type="project" value="InterPro"/>
</dbReference>
<dbReference type="Proteomes" id="UP000665020">
    <property type="component" value="Chromosome"/>
</dbReference>
<evidence type="ECO:0000256" key="2">
    <source>
        <dbReference type="ARBA" id="ARBA00022452"/>
    </source>
</evidence>
<organism evidence="7 8">
    <name type="scientific">Iocasia fonsfrigidae</name>
    <dbReference type="NCBI Taxonomy" id="2682810"/>
    <lineage>
        <taxon>Bacteria</taxon>
        <taxon>Bacillati</taxon>
        <taxon>Bacillota</taxon>
        <taxon>Clostridia</taxon>
        <taxon>Halanaerobiales</taxon>
        <taxon>Halanaerobiaceae</taxon>
        <taxon>Iocasia</taxon>
    </lineage>
</organism>
<keyword evidence="4" id="KW-0472">Membrane</keyword>
<accession>A0A8A7KAF8</accession>
<dbReference type="GO" id="GO:0009279">
    <property type="term" value="C:cell outer membrane"/>
    <property type="evidence" value="ECO:0007669"/>
    <property type="project" value="UniProtKB-SubCell"/>
</dbReference>
<keyword evidence="2" id="KW-1134">Transmembrane beta strand</keyword>
<dbReference type="GO" id="GO:0015288">
    <property type="term" value="F:porin activity"/>
    <property type="evidence" value="ECO:0007669"/>
    <property type="project" value="TreeGrafter"/>
</dbReference>
<protein>
    <recommendedName>
        <fullName evidence="9">Outer membrane efflux protein</fullName>
    </recommendedName>
</protein>
<dbReference type="Gene3D" id="1.20.1600.10">
    <property type="entry name" value="Outer membrane efflux proteins (OEP)"/>
    <property type="match status" value="2"/>
</dbReference>
<evidence type="ECO:0000256" key="5">
    <source>
        <dbReference type="ARBA" id="ARBA00023237"/>
    </source>
</evidence>
<dbReference type="EMBL" id="CP046640">
    <property type="protein sequence ID" value="QTL98746.1"/>
    <property type="molecule type" value="Genomic_DNA"/>
</dbReference>
<dbReference type="GO" id="GO:1990281">
    <property type="term" value="C:efflux pump complex"/>
    <property type="evidence" value="ECO:0007669"/>
    <property type="project" value="TreeGrafter"/>
</dbReference>
<dbReference type="PANTHER" id="PTHR30026">
    <property type="entry name" value="OUTER MEMBRANE PROTEIN TOLC"/>
    <property type="match status" value="1"/>
</dbReference>
<evidence type="ECO:0000256" key="4">
    <source>
        <dbReference type="ARBA" id="ARBA00023136"/>
    </source>
</evidence>
<gene>
    <name evidence="7" type="ORF">GM661_12605</name>
</gene>
<dbReference type="AlphaFoldDB" id="A0A8A7KAF8"/>
<keyword evidence="5" id="KW-0998">Cell outer membrane</keyword>
<keyword evidence="3" id="KW-0812">Transmembrane</keyword>
<sequence length="356" mass="40895">MKNIFICLIALIITATISVMAHGNKIERMNLQKAVEIVLIENLELKTAEYNYEKARLEYKKAVANNLTEQSRYNELEAEYDLEEAEKEYKDTRDSVIGTTIQQYIDVWLNKLNIKVKEKTVAAEKRLLEQYQAQHKIGDISSIDLLDQSNTYNDACFELEKIKDKYTQSLRQFKMTLGLEGSEFKIEALEKPEVWDINEETAIETALENSLELQLSKKEEELAEIDEKRAGISSSALDIKIKGLAAKISHLGTEDIKDNIITSTQESYFEFKQAVKDIELKKERLAKDKEEYGLIKKQYDAGISTRTDVLQYEASILETEYNYKEAIANYYLTEHDLLEALCLETGVFMDENAAGE</sequence>
<evidence type="ECO:0000313" key="8">
    <source>
        <dbReference type="Proteomes" id="UP000665020"/>
    </source>
</evidence>
<evidence type="ECO:0000256" key="3">
    <source>
        <dbReference type="ARBA" id="ARBA00022692"/>
    </source>
</evidence>
<dbReference type="KEGG" id="ifn:GM661_12605"/>
<keyword evidence="8" id="KW-1185">Reference proteome</keyword>
<proteinExistence type="predicted"/>
<evidence type="ECO:0000256" key="1">
    <source>
        <dbReference type="ARBA" id="ARBA00004442"/>
    </source>
</evidence>
<keyword evidence="6" id="KW-0175">Coiled coil</keyword>
<dbReference type="InterPro" id="IPR051906">
    <property type="entry name" value="TolC-like"/>
</dbReference>
<dbReference type="PANTHER" id="PTHR30026:SF20">
    <property type="entry name" value="OUTER MEMBRANE PROTEIN TOLC"/>
    <property type="match status" value="1"/>
</dbReference>
<name>A0A8A7KAF8_9FIRM</name>